<sequence>MNIALLIIATGTAAYLFYALFCPERF</sequence>
<comment type="caution">
    <text evidence="1">The sequence shown here is derived from an EMBL/GenBank/DDBJ whole genome shotgun (WGS) entry which is preliminary data.</text>
</comment>
<dbReference type="InterPro" id="IPR011726">
    <property type="entry name" value="KdpF"/>
</dbReference>
<dbReference type="GeneID" id="303167648"/>
<organism evidence="1 2">
    <name type="scientific">Vreelandella alkaliphila</name>
    <dbReference type="NCBI Taxonomy" id="272774"/>
    <lineage>
        <taxon>Bacteria</taxon>
        <taxon>Pseudomonadati</taxon>
        <taxon>Pseudomonadota</taxon>
        <taxon>Gammaproteobacteria</taxon>
        <taxon>Oceanospirillales</taxon>
        <taxon>Halomonadaceae</taxon>
        <taxon>Vreelandella</taxon>
    </lineage>
</organism>
<evidence type="ECO:0000313" key="1">
    <source>
        <dbReference type="EMBL" id="PAU71226.1"/>
    </source>
</evidence>
<dbReference type="EMBL" id="NSKA01000005">
    <property type="protein sequence ID" value="PAU71226.1"/>
    <property type="molecule type" value="Genomic_DNA"/>
</dbReference>
<dbReference type="Pfam" id="PF09604">
    <property type="entry name" value="Potass_KdpF"/>
    <property type="match status" value="1"/>
</dbReference>
<dbReference type="NCBIfam" id="TIGR02115">
    <property type="entry name" value="potass_kdpF"/>
    <property type="match status" value="1"/>
</dbReference>
<protein>
    <submittedName>
        <fullName evidence="1">K(+)-transporting ATPase subunit F</fullName>
    </submittedName>
</protein>
<gene>
    <name evidence="1" type="primary">kdpF</name>
    <name evidence="1" type="ORF">CK497_14915</name>
</gene>
<reference evidence="1 2" key="1">
    <citation type="submission" date="2017-08" db="EMBL/GenBank/DDBJ databases">
        <title>Halomonas binhaiensis sp. nov., isolated from saline alkaline soil.</title>
        <authorList>
            <person name="Wang D."/>
            <person name="Zhang G."/>
        </authorList>
    </citation>
    <scope>NUCLEOTIDE SEQUENCE [LARGE SCALE GENOMIC DNA]</scope>
    <source>
        <strain evidence="1 2">WN018</strain>
    </source>
</reference>
<evidence type="ECO:0000313" key="2">
    <source>
        <dbReference type="Proteomes" id="UP000218675"/>
    </source>
</evidence>
<keyword evidence="2" id="KW-1185">Reference proteome</keyword>
<dbReference type="RefSeq" id="WP_084183678.1">
    <property type="nucleotide sequence ID" value="NZ_CP024811.1"/>
</dbReference>
<proteinExistence type="predicted"/>
<accession>A0ABX4HGU2</accession>
<name>A0ABX4HGU2_9GAMM</name>
<dbReference type="Proteomes" id="UP000218675">
    <property type="component" value="Unassembled WGS sequence"/>
</dbReference>